<dbReference type="EMBL" id="KK110386">
    <property type="protein sequence ID" value="EZA46568.1"/>
    <property type="molecule type" value="Genomic_DNA"/>
</dbReference>
<protein>
    <recommendedName>
        <fullName evidence="1">EGF-like domain-containing protein</fullName>
    </recommendedName>
</protein>
<evidence type="ECO:0000259" key="1">
    <source>
        <dbReference type="PROSITE" id="PS01186"/>
    </source>
</evidence>
<dbReference type="Proteomes" id="UP000053097">
    <property type="component" value="Unassembled WGS sequence"/>
</dbReference>
<dbReference type="AlphaFoldDB" id="A0A026VS38"/>
<accession>A0A026VS38</accession>
<organism evidence="2 3">
    <name type="scientific">Ooceraea biroi</name>
    <name type="common">Clonal raider ant</name>
    <name type="synonym">Cerapachys biroi</name>
    <dbReference type="NCBI Taxonomy" id="2015173"/>
    <lineage>
        <taxon>Eukaryota</taxon>
        <taxon>Metazoa</taxon>
        <taxon>Ecdysozoa</taxon>
        <taxon>Arthropoda</taxon>
        <taxon>Hexapoda</taxon>
        <taxon>Insecta</taxon>
        <taxon>Pterygota</taxon>
        <taxon>Neoptera</taxon>
        <taxon>Endopterygota</taxon>
        <taxon>Hymenoptera</taxon>
        <taxon>Apocrita</taxon>
        <taxon>Aculeata</taxon>
        <taxon>Formicoidea</taxon>
        <taxon>Formicidae</taxon>
        <taxon>Dorylinae</taxon>
        <taxon>Ooceraea</taxon>
    </lineage>
</organism>
<dbReference type="STRING" id="2015173.A0A026VS38"/>
<reference evidence="2 3" key="1">
    <citation type="journal article" date="2014" name="Curr. Biol.">
        <title>The genome of the clonal raider ant Cerapachys biroi.</title>
        <authorList>
            <person name="Oxley P.R."/>
            <person name="Ji L."/>
            <person name="Fetter-Pruneda I."/>
            <person name="McKenzie S.K."/>
            <person name="Li C."/>
            <person name="Hu H."/>
            <person name="Zhang G."/>
            <person name="Kronauer D.J."/>
        </authorList>
    </citation>
    <scope>NUCLEOTIDE SEQUENCE [LARGE SCALE GENOMIC DNA]</scope>
</reference>
<dbReference type="SMART" id="SM00181">
    <property type="entry name" value="EGF"/>
    <property type="match status" value="2"/>
</dbReference>
<dbReference type="OMA" id="PFKECIR"/>
<gene>
    <name evidence="2" type="ORF">X777_00026</name>
</gene>
<evidence type="ECO:0000313" key="3">
    <source>
        <dbReference type="Proteomes" id="UP000053097"/>
    </source>
</evidence>
<dbReference type="PANTHER" id="PTHR22963:SF39">
    <property type="entry name" value="DUMPY"/>
    <property type="match status" value="1"/>
</dbReference>
<evidence type="ECO:0000313" key="2">
    <source>
        <dbReference type="EMBL" id="EZA46568.1"/>
    </source>
</evidence>
<feature type="domain" description="EGF-like" evidence="1">
    <location>
        <begin position="84"/>
        <end position="98"/>
    </location>
</feature>
<feature type="non-terminal residue" evidence="2">
    <location>
        <position position="1"/>
    </location>
</feature>
<keyword evidence="3" id="KW-1185">Reference proteome</keyword>
<proteinExistence type="predicted"/>
<sequence length="123" mass="13217">NPCLPNPCGPNAQCRERNGAGACGCPPDLIGDPYDVVRGCHRECETNNDCLPQLACVGFKCTDPCPNTCGMLSICNVQAHVPVCLCPPGYTGDPYFACEIEEMTSKFLTSLMAQKINISVKLF</sequence>
<dbReference type="PANTHER" id="PTHR22963">
    <property type="entry name" value="ENDOGLIN-RELATED"/>
    <property type="match status" value="1"/>
</dbReference>
<dbReference type="InterPro" id="IPR000742">
    <property type="entry name" value="EGF"/>
</dbReference>
<name>A0A026VS38_OOCBI</name>
<dbReference type="PROSITE" id="PS01186">
    <property type="entry name" value="EGF_2"/>
    <property type="match status" value="1"/>
</dbReference>